<feature type="region of interest" description="Disordered" evidence="7">
    <location>
        <begin position="423"/>
        <end position="461"/>
    </location>
</feature>
<dbReference type="Proteomes" id="UP000541558">
    <property type="component" value="Unassembled WGS sequence"/>
</dbReference>
<dbReference type="PROSITE" id="PS50048">
    <property type="entry name" value="ZN2_CY6_FUNGAL_2"/>
    <property type="match status" value="1"/>
</dbReference>
<evidence type="ECO:0000256" key="4">
    <source>
        <dbReference type="ARBA" id="ARBA00023125"/>
    </source>
</evidence>
<feature type="compositionally biased region" description="Low complexity" evidence="7">
    <location>
        <begin position="67"/>
        <end position="105"/>
    </location>
</feature>
<dbReference type="PANTHER" id="PTHR31845">
    <property type="entry name" value="FINGER DOMAIN PROTEIN, PUTATIVE-RELATED"/>
    <property type="match status" value="1"/>
</dbReference>
<evidence type="ECO:0000313" key="10">
    <source>
        <dbReference type="Proteomes" id="UP000541558"/>
    </source>
</evidence>
<feature type="domain" description="Zn(2)-C6 fungal-type" evidence="8">
    <location>
        <begin position="241"/>
        <end position="273"/>
    </location>
</feature>
<reference evidence="9 10" key="1">
    <citation type="journal article" date="2020" name="ISME J.">
        <title>Uncovering the hidden diversity of litter-decomposition mechanisms in mushroom-forming fungi.</title>
        <authorList>
            <person name="Floudas D."/>
            <person name="Bentzer J."/>
            <person name="Ahren D."/>
            <person name="Johansson T."/>
            <person name="Persson P."/>
            <person name="Tunlid A."/>
        </authorList>
    </citation>
    <scope>NUCLEOTIDE SEQUENCE [LARGE SCALE GENOMIC DNA]</scope>
    <source>
        <strain evidence="9 10">CBS 175.51</strain>
    </source>
</reference>
<dbReference type="GO" id="GO:0000976">
    <property type="term" value="F:transcription cis-regulatory region binding"/>
    <property type="evidence" value="ECO:0007669"/>
    <property type="project" value="TreeGrafter"/>
</dbReference>
<dbReference type="OrthoDB" id="39175at2759"/>
<keyword evidence="10" id="KW-1185">Reference proteome</keyword>
<feature type="region of interest" description="Disordered" evidence="7">
    <location>
        <begin position="480"/>
        <end position="500"/>
    </location>
</feature>
<feature type="region of interest" description="Disordered" evidence="7">
    <location>
        <begin position="941"/>
        <end position="1002"/>
    </location>
</feature>
<dbReference type="InterPro" id="IPR007219">
    <property type="entry name" value="XnlR_reg_dom"/>
</dbReference>
<feature type="compositionally biased region" description="Low complexity" evidence="7">
    <location>
        <begin position="36"/>
        <end position="47"/>
    </location>
</feature>
<dbReference type="GO" id="GO:0000981">
    <property type="term" value="F:DNA-binding transcription factor activity, RNA polymerase II-specific"/>
    <property type="evidence" value="ECO:0007669"/>
    <property type="project" value="InterPro"/>
</dbReference>
<evidence type="ECO:0000256" key="5">
    <source>
        <dbReference type="ARBA" id="ARBA00023163"/>
    </source>
</evidence>
<proteinExistence type="predicted"/>
<keyword evidence="4" id="KW-0238">DNA-binding</keyword>
<evidence type="ECO:0000256" key="6">
    <source>
        <dbReference type="ARBA" id="ARBA00023242"/>
    </source>
</evidence>
<dbReference type="Gene3D" id="4.10.240.10">
    <property type="entry name" value="Zn(2)-C6 fungal-type DNA-binding domain"/>
    <property type="match status" value="1"/>
</dbReference>
<dbReference type="SUPFAM" id="SSF57701">
    <property type="entry name" value="Zn2/Cys6 DNA-binding domain"/>
    <property type="match status" value="1"/>
</dbReference>
<organism evidence="9 10">
    <name type="scientific">Ephemerocybe angulata</name>
    <dbReference type="NCBI Taxonomy" id="980116"/>
    <lineage>
        <taxon>Eukaryota</taxon>
        <taxon>Fungi</taxon>
        <taxon>Dikarya</taxon>
        <taxon>Basidiomycota</taxon>
        <taxon>Agaricomycotina</taxon>
        <taxon>Agaricomycetes</taxon>
        <taxon>Agaricomycetidae</taxon>
        <taxon>Agaricales</taxon>
        <taxon>Agaricineae</taxon>
        <taxon>Psathyrellaceae</taxon>
        <taxon>Ephemerocybe</taxon>
    </lineage>
</organism>
<protein>
    <recommendedName>
        <fullName evidence="8">Zn(2)-C6 fungal-type domain-containing protein</fullName>
    </recommendedName>
</protein>
<evidence type="ECO:0000256" key="2">
    <source>
        <dbReference type="ARBA" id="ARBA00022723"/>
    </source>
</evidence>
<feature type="region of interest" description="Disordered" evidence="7">
    <location>
        <begin position="1"/>
        <end position="118"/>
    </location>
</feature>
<dbReference type="PANTHER" id="PTHR31845:SF19">
    <property type="entry name" value="TRANSCRIPTION FACTOR DOMAIN-CONTAINING PROTEIN"/>
    <property type="match status" value="1"/>
</dbReference>
<dbReference type="Pfam" id="PF04082">
    <property type="entry name" value="Fungal_trans"/>
    <property type="match status" value="1"/>
</dbReference>
<comment type="caution">
    <text evidence="9">The sequence shown here is derived from an EMBL/GenBank/DDBJ whole genome shotgun (WGS) entry which is preliminary data.</text>
</comment>
<dbReference type="InterPro" id="IPR036864">
    <property type="entry name" value="Zn2-C6_fun-type_DNA-bd_sf"/>
</dbReference>
<sequence length="1118" mass="123747">MSNPYSNGGQPWDQPQMLFNQQSIPLDPNFPPNPYHDQVQQQGQQQRKQQHQHQLPPYQNQGPYHYPSQQTPSTSNPTHSSSSLQGALQSNQAASHSRSSSYNNFSPPPSAGPYVSQPAAYGAGSAPANQTLNAGYRSNTQAFTFGTTNVPAPLSMNGPDRSIGGGAYMTASPPAMHDSFTLPNPPRPDHQAPIQFQAPLAQLQQAGGQPNKRQRPNTTEDLNVEEDFDSKDPNKAKPARACARCKGLKVRCEAKTENEPCKRCLNGGHECFIPGRKIRRVPPKREHLINQIQSQAKEIERLMQQLESAGAGKSDHEGSESHQTSPSSPYSPTGNDSYLSPHSSSAPRTNPATNKAIEDWIAKTRENMQELSYICVGDAGAPESYVVKDNPEEGSDSSGDDQFVDVQEELDGYEGEEEYRVAVQDPDGAKLTSPSSSIRHKVSSSSMGTTKSGNRKKYVADDKPANLPVEASPFGLFGNLSLKSRPKSRNPSEVDEEEEKGSGIANLNFFTIKPSEGPAVGRQVPDIQHQAPAILARGLITPAEAESLFQIYYAEMNLSVSLLDPILYDAKRTFWRSPFLFTVVCAIASRYYVQRPELYAQAMQYAQTAAGNALISGTKNVEMCAAYILLSLYPMPVKRWAQQRSWLYLGLAIRIATDLNLHLPNTAKPKNENHAREMLNRTRIWLNCFNLDRSTGSQYGKPPTISNTDYTANHSDTWWNASPHNLDHFDVHLCAYNAELKLMSTFVGKIYNNPEHPTGLNKDVDFESLATQTDDDLQRLKAKWFAILDKTDMTDPENCFRTGLLRIAYSYGRLIALSYGFQHAFGKNDGQDENPFLMRCLSAATDVVNAAVRDIPRSMRHYFRHGPEAQSVFVTFASAFLVKLLQPKFASYLSQDQRIEIHNLVQQVIDLLAEVALDDRHGPKLYSRFLKGLLAKPLAKLDPSDPDAPLTPAARPRRRPKAPAHDSMDSIESTGSAPGLVFNHPSPATSSPSPPPAESIASFDNFRPAAGIDPYAPDDAAVYVMNPGGEVYGDLSMSTDFFKPELPFDEEIVRSFQDLTNPSEWQDISMPEGYNWMSQFQTFQQNMGLDLQAQVAPSQNNQHNMYDPSLQFLTGAAR</sequence>
<evidence type="ECO:0000256" key="3">
    <source>
        <dbReference type="ARBA" id="ARBA00023015"/>
    </source>
</evidence>
<evidence type="ECO:0000256" key="7">
    <source>
        <dbReference type="SAM" id="MobiDB-lite"/>
    </source>
</evidence>
<feature type="compositionally biased region" description="Polar residues" evidence="7">
    <location>
        <begin position="321"/>
        <end position="353"/>
    </location>
</feature>
<keyword evidence="5" id="KW-0804">Transcription</keyword>
<feature type="region of interest" description="Disordered" evidence="7">
    <location>
        <begin position="307"/>
        <end position="353"/>
    </location>
</feature>
<dbReference type="SMART" id="SM00066">
    <property type="entry name" value="GAL4"/>
    <property type="match status" value="1"/>
</dbReference>
<name>A0A8H5FMR7_9AGAR</name>
<accession>A0A8H5FMR7</accession>
<keyword evidence="3" id="KW-0805">Transcription regulation</keyword>
<dbReference type="InterPro" id="IPR001138">
    <property type="entry name" value="Zn2Cys6_DnaBD"/>
</dbReference>
<keyword evidence="6" id="KW-0539">Nucleus</keyword>
<evidence type="ECO:0000313" key="9">
    <source>
        <dbReference type="EMBL" id="KAF5342569.1"/>
    </source>
</evidence>
<dbReference type="InterPro" id="IPR051089">
    <property type="entry name" value="prtT"/>
</dbReference>
<dbReference type="EMBL" id="JAACJK010000001">
    <property type="protein sequence ID" value="KAF5342569.1"/>
    <property type="molecule type" value="Genomic_DNA"/>
</dbReference>
<feature type="region of interest" description="Disordered" evidence="7">
    <location>
        <begin position="203"/>
        <end position="239"/>
    </location>
</feature>
<dbReference type="CDD" id="cd00067">
    <property type="entry name" value="GAL4"/>
    <property type="match status" value="1"/>
</dbReference>
<dbReference type="CDD" id="cd12148">
    <property type="entry name" value="fungal_TF_MHR"/>
    <property type="match status" value="1"/>
</dbReference>
<keyword evidence="2" id="KW-0479">Metal-binding</keyword>
<evidence type="ECO:0000256" key="1">
    <source>
        <dbReference type="ARBA" id="ARBA00004123"/>
    </source>
</evidence>
<dbReference type="PROSITE" id="PS00463">
    <property type="entry name" value="ZN2_CY6_FUNGAL_1"/>
    <property type="match status" value="1"/>
</dbReference>
<dbReference type="GO" id="GO:0005634">
    <property type="term" value="C:nucleus"/>
    <property type="evidence" value="ECO:0007669"/>
    <property type="project" value="UniProtKB-SubCell"/>
</dbReference>
<dbReference type="SMART" id="SM00906">
    <property type="entry name" value="Fungal_trans"/>
    <property type="match status" value="1"/>
</dbReference>
<dbReference type="AlphaFoldDB" id="A0A8H5FMR7"/>
<gene>
    <name evidence="9" type="ORF">D9611_001565</name>
</gene>
<evidence type="ECO:0000259" key="8">
    <source>
        <dbReference type="PROSITE" id="PS50048"/>
    </source>
</evidence>
<dbReference type="GO" id="GO:0008270">
    <property type="term" value="F:zinc ion binding"/>
    <property type="evidence" value="ECO:0007669"/>
    <property type="project" value="InterPro"/>
</dbReference>
<comment type="subcellular location">
    <subcellularLocation>
        <location evidence="1">Nucleus</location>
    </subcellularLocation>
</comment>
<feature type="compositionally biased region" description="Acidic residues" evidence="7">
    <location>
        <begin position="392"/>
        <end position="403"/>
    </location>
</feature>
<dbReference type="GO" id="GO:0006351">
    <property type="term" value="P:DNA-templated transcription"/>
    <property type="evidence" value="ECO:0007669"/>
    <property type="project" value="InterPro"/>
</dbReference>
<feature type="region of interest" description="Disordered" evidence="7">
    <location>
        <begin position="384"/>
        <end position="403"/>
    </location>
</feature>